<organism evidence="8 9">
    <name type="scientific">Caminicella sporogenes DSM 14501</name>
    <dbReference type="NCBI Taxonomy" id="1121266"/>
    <lineage>
        <taxon>Bacteria</taxon>
        <taxon>Bacillati</taxon>
        <taxon>Bacillota</taxon>
        <taxon>Clostridia</taxon>
        <taxon>Peptostreptococcales</taxon>
        <taxon>Caminicellaceae</taxon>
        <taxon>Caminicella</taxon>
    </lineage>
</organism>
<evidence type="ECO:0000256" key="7">
    <source>
        <dbReference type="HAMAP-Rule" id="MF_00108"/>
    </source>
</evidence>
<evidence type="ECO:0000256" key="1">
    <source>
        <dbReference type="ARBA" id="ARBA00001282"/>
    </source>
</evidence>
<dbReference type="Gene3D" id="3.90.550.10">
    <property type="entry name" value="Spore Coat Polysaccharide Biosynthesis Protein SpsA, Chain A"/>
    <property type="match status" value="1"/>
</dbReference>
<evidence type="ECO:0000313" key="8">
    <source>
        <dbReference type="EMBL" id="SHK47330.1"/>
    </source>
</evidence>
<accession>A0A1M6SRR3</accession>
<evidence type="ECO:0000256" key="2">
    <source>
        <dbReference type="ARBA" id="ARBA00004787"/>
    </source>
</evidence>
<dbReference type="SUPFAM" id="SSF53448">
    <property type="entry name" value="Nucleotide-diphospho-sugar transferases"/>
    <property type="match status" value="1"/>
</dbReference>
<feature type="site" description="Transition state stabilizer" evidence="7">
    <location>
        <position position="26"/>
    </location>
</feature>
<proteinExistence type="inferred from homology"/>
<dbReference type="NCBIfam" id="NF001183">
    <property type="entry name" value="PRK00155.1-3"/>
    <property type="match status" value="1"/>
</dbReference>
<evidence type="ECO:0000256" key="5">
    <source>
        <dbReference type="ARBA" id="ARBA00022695"/>
    </source>
</evidence>
<dbReference type="HAMAP" id="MF_00108">
    <property type="entry name" value="IspD"/>
    <property type="match status" value="1"/>
</dbReference>
<name>A0A1M6SRR3_9FIRM</name>
<sequence length="236" mass="26938">MLNKVFVSAIIAAAGQGKRMKSRINKQYLELDGKPILIHTLEVFDKIKYINEIILILKEDEIEFCREKILNRYEFRKKIILVSGGRERQESVYNGLKFVNKNAQIVVVHDGARPFVTADVIEKSICEALKNKAVGVGVPVKDTIKVVDENSYIIDTPDRSKLWGIQTPQVFNYDILIKAHEKAIEDNYLGTDDCVLVERLGHRVKMIEGNYDNIKITTPEDLILGEAILNRRKSKI</sequence>
<evidence type="ECO:0000256" key="4">
    <source>
        <dbReference type="ARBA" id="ARBA00022679"/>
    </source>
</evidence>
<dbReference type="RefSeq" id="WP_200793517.1">
    <property type="nucleotide sequence ID" value="NZ_FRAJ01000020.1"/>
</dbReference>
<keyword evidence="6 7" id="KW-0414">Isoprene biosynthesis</keyword>
<dbReference type="InterPro" id="IPR018294">
    <property type="entry name" value="ISPD_synthase_CS"/>
</dbReference>
<dbReference type="InterPro" id="IPR029044">
    <property type="entry name" value="Nucleotide-diphossugar_trans"/>
</dbReference>
<dbReference type="PANTHER" id="PTHR32125">
    <property type="entry name" value="2-C-METHYL-D-ERYTHRITOL 4-PHOSPHATE CYTIDYLYLTRANSFERASE, CHLOROPLASTIC"/>
    <property type="match status" value="1"/>
</dbReference>
<dbReference type="InterPro" id="IPR034683">
    <property type="entry name" value="IspD/TarI"/>
</dbReference>
<evidence type="ECO:0000256" key="3">
    <source>
        <dbReference type="ARBA" id="ARBA00009789"/>
    </source>
</evidence>
<protein>
    <recommendedName>
        <fullName evidence="7">2-C-methyl-D-erythritol 4-phosphate cytidylyltransferase</fullName>
        <ecNumber evidence="7">2.7.7.60</ecNumber>
    </recommendedName>
    <alternativeName>
        <fullName evidence="7">4-diphosphocytidyl-2C-methyl-D-erythritol synthase</fullName>
    </alternativeName>
    <alternativeName>
        <fullName evidence="7">MEP cytidylyltransferase</fullName>
        <shortName evidence="7">MCT</shortName>
    </alternativeName>
</protein>
<dbReference type="AlphaFoldDB" id="A0A1M6SRR3"/>
<dbReference type="PANTHER" id="PTHR32125:SF4">
    <property type="entry name" value="2-C-METHYL-D-ERYTHRITOL 4-PHOSPHATE CYTIDYLYLTRANSFERASE, CHLOROPLASTIC"/>
    <property type="match status" value="1"/>
</dbReference>
<dbReference type="STRING" id="1121266.SAMN02745883_02129"/>
<dbReference type="CDD" id="cd02516">
    <property type="entry name" value="CDP-ME_synthetase"/>
    <property type="match status" value="1"/>
</dbReference>
<dbReference type="GO" id="GO:0019288">
    <property type="term" value="P:isopentenyl diphosphate biosynthetic process, methylerythritol 4-phosphate pathway"/>
    <property type="evidence" value="ECO:0007669"/>
    <property type="project" value="UniProtKB-UniRule"/>
</dbReference>
<dbReference type="EMBL" id="FRAJ01000020">
    <property type="protein sequence ID" value="SHK47330.1"/>
    <property type="molecule type" value="Genomic_DNA"/>
</dbReference>
<feature type="site" description="Positions MEP for the nucleophilic attack" evidence="7">
    <location>
        <position position="159"/>
    </location>
</feature>
<keyword evidence="4 7" id="KW-0808">Transferase</keyword>
<keyword evidence="5 7" id="KW-0548">Nucleotidyltransferase</keyword>
<dbReference type="Pfam" id="PF01128">
    <property type="entry name" value="IspD"/>
    <property type="match status" value="1"/>
</dbReference>
<dbReference type="FunFam" id="3.90.550.10:FF:000003">
    <property type="entry name" value="2-C-methyl-D-erythritol 4-phosphate cytidylyltransferase"/>
    <property type="match status" value="1"/>
</dbReference>
<evidence type="ECO:0000313" key="9">
    <source>
        <dbReference type="Proteomes" id="UP000184082"/>
    </source>
</evidence>
<dbReference type="NCBIfam" id="TIGR00453">
    <property type="entry name" value="ispD"/>
    <property type="match status" value="1"/>
</dbReference>
<evidence type="ECO:0000256" key="6">
    <source>
        <dbReference type="ARBA" id="ARBA00023229"/>
    </source>
</evidence>
<keyword evidence="9" id="KW-1185">Reference proteome</keyword>
<comment type="similarity">
    <text evidence="3 7">Belongs to the IspD/TarI cytidylyltransferase family. IspD subfamily.</text>
</comment>
<gene>
    <name evidence="7" type="primary">ispD</name>
    <name evidence="8" type="ORF">SAMN02745883_02129</name>
</gene>
<dbReference type="UniPathway" id="UPA00056">
    <property type="reaction ID" value="UER00093"/>
</dbReference>
<dbReference type="InterPro" id="IPR050088">
    <property type="entry name" value="IspD/TarI_cytidylyltransf_bact"/>
</dbReference>
<feature type="site" description="Transition state stabilizer" evidence="7">
    <location>
        <position position="19"/>
    </location>
</feature>
<comment type="catalytic activity">
    <reaction evidence="1 7">
        <text>2-C-methyl-D-erythritol 4-phosphate + CTP + H(+) = 4-CDP-2-C-methyl-D-erythritol + diphosphate</text>
        <dbReference type="Rhea" id="RHEA:13429"/>
        <dbReference type="ChEBI" id="CHEBI:15378"/>
        <dbReference type="ChEBI" id="CHEBI:33019"/>
        <dbReference type="ChEBI" id="CHEBI:37563"/>
        <dbReference type="ChEBI" id="CHEBI:57823"/>
        <dbReference type="ChEBI" id="CHEBI:58262"/>
        <dbReference type="EC" id="2.7.7.60"/>
    </reaction>
</comment>
<dbReference type="Proteomes" id="UP000184082">
    <property type="component" value="Unassembled WGS sequence"/>
</dbReference>
<dbReference type="GO" id="GO:0050518">
    <property type="term" value="F:2-C-methyl-D-erythritol 4-phosphate cytidylyltransferase activity"/>
    <property type="evidence" value="ECO:0007669"/>
    <property type="project" value="UniProtKB-UniRule"/>
</dbReference>
<reference evidence="8 9" key="1">
    <citation type="submission" date="2016-11" db="EMBL/GenBank/DDBJ databases">
        <authorList>
            <person name="Jaros S."/>
            <person name="Januszkiewicz K."/>
            <person name="Wedrychowicz H."/>
        </authorList>
    </citation>
    <scope>NUCLEOTIDE SEQUENCE [LARGE SCALE GENOMIC DNA]</scope>
    <source>
        <strain evidence="8 9">DSM 14501</strain>
    </source>
</reference>
<dbReference type="PROSITE" id="PS01295">
    <property type="entry name" value="ISPD"/>
    <property type="match status" value="1"/>
</dbReference>
<feature type="site" description="Positions MEP for the nucleophilic attack" evidence="7">
    <location>
        <position position="215"/>
    </location>
</feature>
<dbReference type="EC" id="2.7.7.60" evidence="7"/>
<comment type="pathway">
    <text evidence="2 7">Isoprenoid biosynthesis; isopentenyl diphosphate biosynthesis via DXP pathway; isopentenyl diphosphate from 1-deoxy-D-xylulose 5-phosphate: step 2/6.</text>
</comment>
<comment type="function">
    <text evidence="7">Catalyzes the formation of 4-diphosphocytidyl-2-C-methyl-D-erythritol from CTP and 2-C-methyl-D-erythritol 4-phosphate (MEP).</text>
</comment>
<dbReference type="InterPro" id="IPR001228">
    <property type="entry name" value="IspD"/>
</dbReference>